<evidence type="ECO:0000313" key="1">
    <source>
        <dbReference type="EMBL" id="CAF3375507.1"/>
    </source>
</evidence>
<organism evidence="1 2">
    <name type="scientific">Rotaria socialis</name>
    <dbReference type="NCBI Taxonomy" id="392032"/>
    <lineage>
        <taxon>Eukaryota</taxon>
        <taxon>Metazoa</taxon>
        <taxon>Spiralia</taxon>
        <taxon>Gnathifera</taxon>
        <taxon>Rotifera</taxon>
        <taxon>Eurotatoria</taxon>
        <taxon>Bdelloidea</taxon>
        <taxon>Philodinida</taxon>
        <taxon>Philodinidae</taxon>
        <taxon>Rotaria</taxon>
    </lineage>
</organism>
<evidence type="ECO:0000313" key="2">
    <source>
        <dbReference type="Proteomes" id="UP000663872"/>
    </source>
</evidence>
<accession>A0A817Y8N4</accession>
<name>A0A817Y8N4_9BILA</name>
<dbReference type="Proteomes" id="UP000663872">
    <property type="component" value="Unassembled WGS sequence"/>
</dbReference>
<proteinExistence type="predicted"/>
<protein>
    <submittedName>
        <fullName evidence="1">Uncharacterized protein</fullName>
    </submittedName>
</protein>
<comment type="caution">
    <text evidence="1">The sequence shown here is derived from an EMBL/GenBank/DDBJ whole genome shotgun (WGS) entry which is preliminary data.</text>
</comment>
<sequence length="81" mass="9635">MNTLYIELVNDSAQLGGLINKFQSNRRQLAATLSNQYHLPNRHVFMKRTMAHLHEKSNLLHERLTDKKKIDYVKEHQHELK</sequence>
<dbReference type="EMBL" id="CAJNYT010000816">
    <property type="protein sequence ID" value="CAF3375507.1"/>
    <property type="molecule type" value="Genomic_DNA"/>
</dbReference>
<dbReference type="AlphaFoldDB" id="A0A817Y8N4"/>
<reference evidence="1" key="1">
    <citation type="submission" date="2021-02" db="EMBL/GenBank/DDBJ databases">
        <authorList>
            <person name="Nowell W R."/>
        </authorList>
    </citation>
    <scope>NUCLEOTIDE SEQUENCE</scope>
</reference>
<gene>
    <name evidence="1" type="ORF">GRG538_LOCUS7702</name>
</gene>